<dbReference type="Proteomes" id="UP000501780">
    <property type="component" value="Chromosome"/>
</dbReference>
<dbReference type="KEGG" id="bfc:BacF7301_06495"/>
<protein>
    <recommendedName>
        <fullName evidence="1">DUF5723 domain-containing protein</fullName>
    </recommendedName>
</protein>
<keyword evidence="3" id="KW-1185">Reference proteome</keyword>
<dbReference type="Pfam" id="PF18990">
    <property type="entry name" value="DUF5723"/>
    <property type="match status" value="1"/>
</dbReference>
<dbReference type="EMBL" id="CP050831">
    <property type="protein sequence ID" value="QIU93815.1"/>
    <property type="molecule type" value="Genomic_DNA"/>
</dbReference>
<proteinExistence type="predicted"/>
<name>A0A6H0KKK5_9BACE</name>
<evidence type="ECO:0000259" key="1">
    <source>
        <dbReference type="Pfam" id="PF18990"/>
    </source>
</evidence>
<dbReference type="InterPro" id="IPR043781">
    <property type="entry name" value="DUF5723"/>
</dbReference>
<sequence>MATNKLLRSTKFIGVFSIMLICALSANAQFLRTSYFMEGTHYRQQLNPALTPTKGYFNLPVIGAVNATVGSTSLGYQDIIDIIDDGDEFYTKPDFMNRLKDNNKLNVNFSTEILSAGWYKGKNFWSFNIGLRTDIGANLTKKMFTFLNEMDGIEDNWRNSNYDISNQQLNINAYAEVGLGLSRQINSRLTVGARVKALLGIGNMELKLNNIAMNANLPTNQEITNWSSASYWDNLSPQEAIKQATELKAKFNNYHANLNVGAELKSSFKGLELKEEEGKDYVTDFDFDSGKLGIAGYGFGIDLGASYKIMDNLTVSASILDLGFISWSKSSTKIASANPDPIDIQGRKYADMVNPSDPQASITNALNQLDADTKDYMELVTKGDVLNYDMLQLEVGDAKESRKSRLASTLVVGAEYGFFNNKLAVGALSTTRFVQPDALTELTFSANYRPKSWFNVALSYSVIQSAGKSFGLGLKLGPVFLGTDYMFLGKNSNSVNGFVGVSIPLGGRKVNKQG</sequence>
<gene>
    <name evidence="2" type="ORF">BacF7301_06495</name>
</gene>
<dbReference type="RefSeq" id="WP_167961315.1">
    <property type="nucleotide sequence ID" value="NZ_CP050831.1"/>
</dbReference>
<feature type="domain" description="DUF5723" evidence="1">
    <location>
        <begin position="48"/>
        <end position="484"/>
    </location>
</feature>
<accession>A0A6H0KKK5</accession>
<dbReference type="AlphaFoldDB" id="A0A6H0KKK5"/>
<evidence type="ECO:0000313" key="3">
    <source>
        <dbReference type="Proteomes" id="UP000501780"/>
    </source>
</evidence>
<reference evidence="2 3" key="1">
    <citation type="submission" date="2020-03" db="EMBL/GenBank/DDBJ databases">
        <title>Genomic analysis of Bacteroides faecium CBA7301.</title>
        <authorList>
            <person name="Kim J."/>
            <person name="Roh S.W."/>
        </authorList>
    </citation>
    <scope>NUCLEOTIDE SEQUENCE [LARGE SCALE GENOMIC DNA]</scope>
    <source>
        <strain evidence="2 3">CBA7301</strain>
    </source>
</reference>
<organism evidence="2 3">
    <name type="scientific">Bacteroides faecium</name>
    <dbReference type="NCBI Taxonomy" id="2715212"/>
    <lineage>
        <taxon>Bacteria</taxon>
        <taxon>Pseudomonadati</taxon>
        <taxon>Bacteroidota</taxon>
        <taxon>Bacteroidia</taxon>
        <taxon>Bacteroidales</taxon>
        <taxon>Bacteroidaceae</taxon>
        <taxon>Bacteroides</taxon>
    </lineage>
</organism>
<evidence type="ECO:0000313" key="2">
    <source>
        <dbReference type="EMBL" id="QIU93815.1"/>
    </source>
</evidence>